<evidence type="ECO:0000256" key="2">
    <source>
        <dbReference type="ARBA" id="ARBA00001936"/>
    </source>
</evidence>
<dbReference type="Proteomes" id="UP000176050">
    <property type="component" value="Chromosome"/>
</dbReference>
<evidence type="ECO:0000259" key="11">
    <source>
        <dbReference type="SMART" id="SM01011"/>
    </source>
</evidence>
<dbReference type="GO" id="GO:0006508">
    <property type="term" value="P:proteolysis"/>
    <property type="evidence" value="ECO:0007669"/>
    <property type="project" value="UniProtKB-KW"/>
</dbReference>
<keyword evidence="9" id="KW-0464">Manganese</keyword>
<dbReference type="Gene3D" id="3.40.350.10">
    <property type="entry name" value="Creatinase/prolidase N-terminal domain"/>
    <property type="match status" value="1"/>
</dbReference>
<dbReference type="InterPro" id="IPR000994">
    <property type="entry name" value="Pept_M24"/>
</dbReference>
<sequence>MNIRIILVTILSFITNLSNAQKDLPTDYLSSEFHKNRREALRKSMPENSVAVFFANAVRNRANDVDYVYHQDPNFYYLTGYNEPHAVLLIFSEEKEVNDVITNELIYVQKRDASAEMWTGRRLGVEGVGANLGFSNVFNGEDFKDLNIDFSSFDKVLFTDFKNDVRDSKTNEADLYNLIEQFKIKVSYEAQSFEIPTEEQIVEIETNIDVEGLKTLMASLREVKTEDELVLLKKACEISAVGQMEVMKAMHPNMSEAEVQGVHEYIYKKYGAEYEGYPSIVGGGNNGCVLHYIENTKTKLDNDLVLMDLGAEYHGYTADVTRTIPANGKFNKQQRLIYDLVYDAQEAGIKETVVGSDFKRIDSVGREIINKGLYKLGIIDSVGQKHTYFPHGTSHHIGLDVHDLSNRGELKENMVITVEPGIYIPEGSPCDEKWWGIAVRIEDCILVTKNGPFNYSGMAPRDADEIEDLMKEESILNAFTLPKLD</sequence>
<keyword evidence="7" id="KW-0378">Hydrolase</keyword>
<dbReference type="EC" id="3.4.11.9" evidence="4"/>
<dbReference type="SMART" id="SM01011">
    <property type="entry name" value="AMP_N"/>
    <property type="match status" value="1"/>
</dbReference>
<dbReference type="RefSeq" id="WP_070235993.1">
    <property type="nucleotide sequence ID" value="NZ_CP017478.1"/>
</dbReference>
<organism evidence="12 13">
    <name type="scientific">Urechidicola croceus</name>
    <dbReference type="NCBI Taxonomy" id="1850246"/>
    <lineage>
        <taxon>Bacteria</taxon>
        <taxon>Pseudomonadati</taxon>
        <taxon>Bacteroidota</taxon>
        <taxon>Flavobacteriia</taxon>
        <taxon>Flavobacteriales</taxon>
        <taxon>Flavobacteriaceae</taxon>
        <taxon>Urechidicola</taxon>
    </lineage>
</organism>
<comment type="cofactor">
    <cofactor evidence="2">
        <name>Mn(2+)</name>
        <dbReference type="ChEBI" id="CHEBI:29035"/>
    </cofactor>
</comment>
<keyword evidence="5" id="KW-0645">Protease</keyword>
<evidence type="ECO:0000256" key="9">
    <source>
        <dbReference type="ARBA" id="ARBA00023211"/>
    </source>
</evidence>
<proteinExistence type="inferred from homology"/>
<keyword evidence="12" id="KW-0031">Aminopeptidase</keyword>
<keyword evidence="8" id="KW-0482">Metalloprotease</keyword>
<dbReference type="PANTHER" id="PTHR43226">
    <property type="entry name" value="XAA-PRO AMINOPEPTIDASE 3"/>
    <property type="match status" value="1"/>
</dbReference>
<evidence type="ECO:0000313" key="12">
    <source>
        <dbReference type="EMBL" id="AOW19854.1"/>
    </source>
</evidence>
<dbReference type="GO" id="GO:0070006">
    <property type="term" value="F:metalloaminopeptidase activity"/>
    <property type="evidence" value="ECO:0007669"/>
    <property type="project" value="InterPro"/>
</dbReference>
<evidence type="ECO:0000256" key="3">
    <source>
        <dbReference type="ARBA" id="ARBA00008766"/>
    </source>
</evidence>
<dbReference type="AlphaFoldDB" id="A0A1D8P5N0"/>
<dbReference type="InterPro" id="IPR029149">
    <property type="entry name" value="Creatin/AminoP/Spt16_N"/>
</dbReference>
<dbReference type="Pfam" id="PF00557">
    <property type="entry name" value="Peptidase_M24"/>
    <property type="match status" value="1"/>
</dbReference>
<dbReference type="PROSITE" id="PS00491">
    <property type="entry name" value="PROLINE_PEPTIDASE"/>
    <property type="match status" value="1"/>
</dbReference>
<dbReference type="GO" id="GO:0030145">
    <property type="term" value="F:manganese ion binding"/>
    <property type="evidence" value="ECO:0007669"/>
    <property type="project" value="InterPro"/>
</dbReference>
<dbReference type="PANTHER" id="PTHR43226:SF4">
    <property type="entry name" value="XAA-PRO AMINOPEPTIDASE 3"/>
    <property type="match status" value="1"/>
</dbReference>
<name>A0A1D8P5N0_9FLAO</name>
<dbReference type="SUPFAM" id="SSF53092">
    <property type="entry name" value="Creatinase/prolidase N-terminal domain"/>
    <property type="match status" value="1"/>
</dbReference>
<dbReference type="KEGG" id="lul:LPB138_03760"/>
<feature type="domain" description="Aminopeptidase P N-terminal" evidence="11">
    <location>
        <begin position="29"/>
        <end position="167"/>
    </location>
</feature>
<keyword evidence="13" id="KW-1185">Reference proteome</keyword>
<evidence type="ECO:0000256" key="1">
    <source>
        <dbReference type="ARBA" id="ARBA00001424"/>
    </source>
</evidence>
<dbReference type="InterPro" id="IPR001131">
    <property type="entry name" value="Peptidase_M24B_aminopep-P_CS"/>
</dbReference>
<reference evidence="12 13" key="1">
    <citation type="submission" date="2016-10" db="EMBL/GenBank/DDBJ databases">
        <title>Lutibacter sp. LPB0138, isolated from marine gastropod.</title>
        <authorList>
            <person name="Kim E."/>
            <person name="Yi H."/>
        </authorList>
    </citation>
    <scope>NUCLEOTIDE SEQUENCE [LARGE SCALE GENOMIC DNA]</scope>
    <source>
        <strain evidence="12 13">LPB0138</strain>
    </source>
</reference>
<evidence type="ECO:0000256" key="10">
    <source>
        <dbReference type="RuleBase" id="RU000590"/>
    </source>
</evidence>
<comment type="similarity">
    <text evidence="3 10">Belongs to the peptidase M24B family.</text>
</comment>
<keyword evidence="6 10" id="KW-0479">Metal-binding</keyword>
<evidence type="ECO:0000256" key="4">
    <source>
        <dbReference type="ARBA" id="ARBA00012574"/>
    </source>
</evidence>
<dbReference type="Gene3D" id="3.90.230.10">
    <property type="entry name" value="Creatinase/methionine aminopeptidase superfamily"/>
    <property type="match status" value="1"/>
</dbReference>
<evidence type="ECO:0000256" key="8">
    <source>
        <dbReference type="ARBA" id="ARBA00023049"/>
    </source>
</evidence>
<dbReference type="OrthoDB" id="9806388at2"/>
<dbReference type="InterPro" id="IPR052433">
    <property type="entry name" value="X-Pro_dipept-like"/>
</dbReference>
<dbReference type="EMBL" id="CP017478">
    <property type="protein sequence ID" value="AOW19854.1"/>
    <property type="molecule type" value="Genomic_DNA"/>
</dbReference>
<dbReference type="SUPFAM" id="SSF55920">
    <property type="entry name" value="Creatinase/aminopeptidase"/>
    <property type="match status" value="1"/>
</dbReference>
<evidence type="ECO:0000256" key="5">
    <source>
        <dbReference type="ARBA" id="ARBA00022670"/>
    </source>
</evidence>
<evidence type="ECO:0000313" key="13">
    <source>
        <dbReference type="Proteomes" id="UP000176050"/>
    </source>
</evidence>
<comment type="catalytic activity">
    <reaction evidence="1">
        <text>Release of any N-terminal amino acid, including proline, that is linked to proline, even from a dipeptide or tripeptide.</text>
        <dbReference type="EC" id="3.4.11.9"/>
    </reaction>
</comment>
<dbReference type="CDD" id="cd01087">
    <property type="entry name" value="Prolidase"/>
    <property type="match status" value="1"/>
</dbReference>
<gene>
    <name evidence="12" type="ORF">LPB138_03760</name>
</gene>
<evidence type="ECO:0000256" key="7">
    <source>
        <dbReference type="ARBA" id="ARBA00022801"/>
    </source>
</evidence>
<protein>
    <recommendedName>
        <fullName evidence="4">Xaa-Pro aminopeptidase</fullName>
        <ecNumber evidence="4">3.4.11.9</ecNumber>
    </recommendedName>
</protein>
<dbReference type="InterPro" id="IPR007865">
    <property type="entry name" value="Aminopep_P_N"/>
</dbReference>
<dbReference type="Pfam" id="PF05195">
    <property type="entry name" value="AMP_N"/>
    <property type="match status" value="1"/>
</dbReference>
<evidence type="ECO:0000256" key="6">
    <source>
        <dbReference type="ARBA" id="ARBA00022723"/>
    </source>
</evidence>
<accession>A0A1D8P5N0</accession>
<dbReference type="InterPro" id="IPR036005">
    <property type="entry name" value="Creatinase/aminopeptidase-like"/>
</dbReference>
<dbReference type="STRING" id="1850246.LPB138_03760"/>